<evidence type="ECO:0000259" key="1">
    <source>
        <dbReference type="Pfam" id="PF12867"/>
    </source>
</evidence>
<sequence length="157" mass="18163">MKKEDIIKGKLSLVEWAHSLKAIPDDLWFQPFREGSWGSADVISHFISWDHFMIENRISHLVKNEPFPKMSIDVEEINKAASTYARSGITKVQLINELISIRQRLVSLLGELDSERFDMPLPGKEHITLVEYFVGMIEHDQKHITEINSFISQNKES</sequence>
<reference evidence="2" key="1">
    <citation type="submission" date="2022-04" db="EMBL/GenBank/DDBJ databases">
        <authorList>
            <person name="Criscuolo A."/>
        </authorList>
    </citation>
    <scope>NUCLEOTIDE SEQUENCE</scope>
    <source>
        <strain evidence="2">CIP111895</strain>
    </source>
</reference>
<dbReference type="Gene3D" id="1.20.120.450">
    <property type="entry name" value="dinb family like domain"/>
    <property type="match status" value="1"/>
</dbReference>
<dbReference type="Pfam" id="PF12867">
    <property type="entry name" value="DinB_2"/>
    <property type="match status" value="1"/>
</dbReference>
<dbReference type="SUPFAM" id="SSF109854">
    <property type="entry name" value="DinB/YfiT-like putative metalloenzymes"/>
    <property type="match status" value="1"/>
</dbReference>
<protein>
    <recommendedName>
        <fullName evidence="1">DinB-like domain-containing protein</fullName>
    </recommendedName>
</protein>
<keyword evidence="3" id="KW-1185">Reference proteome</keyword>
<proteinExistence type="predicted"/>
<dbReference type="RefSeq" id="WP_248735598.1">
    <property type="nucleotide sequence ID" value="NZ_CALBWS010000015.1"/>
</dbReference>
<comment type="caution">
    <text evidence="2">The sequence shown here is derived from an EMBL/GenBank/DDBJ whole genome shotgun (WGS) entry which is preliminary data.</text>
</comment>
<evidence type="ECO:0000313" key="2">
    <source>
        <dbReference type="EMBL" id="CAH2715314.1"/>
    </source>
</evidence>
<dbReference type="Proteomes" id="UP000838308">
    <property type="component" value="Unassembled WGS sequence"/>
</dbReference>
<name>A0ABM9ERR5_9BACI</name>
<feature type="domain" description="DinB-like" evidence="1">
    <location>
        <begin position="18"/>
        <end position="147"/>
    </location>
</feature>
<gene>
    <name evidence="2" type="ORF">BACCIP111895_02498</name>
</gene>
<accession>A0ABM9ERR5</accession>
<organism evidence="2 3">
    <name type="scientific">Neobacillus rhizosphaerae</name>
    <dbReference type="NCBI Taxonomy" id="2880965"/>
    <lineage>
        <taxon>Bacteria</taxon>
        <taxon>Bacillati</taxon>
        <taxon>Bacillota</taxon>
        <taxon>Bacilli</taxon>
        <taxon>Bacillales</taxon>
        <taxon>Bacillaceae</taxon>
        <taxon>Neobacillus</taxon>
    </lineage>
</organism>
<dbReference type="InterPro" id="IPR024775">
    <property type="entry name" value="DinB-like"/>
</dbReference>
<dbReference type="InterPro" id="IPR034660">
    <property type="entry name" value="DinB/YfiT-like"/>
</dbReference>
<evidence type="ECO:0000313" key="3">
    <source>
        <dbReference type="Proteomes" id="UP000838308"/>
    </source>
</evidence>
<dbReference type="EMBL" id="CALBWS010000015">
    <property type="protein sequence ID" value="CAH2715314.1"/>
    <property type="molecule type" value="Genomic_DNA"/>
</dbReference>